<dbReference type="InterPro" id="IPR012947">
    <property type="entry name" value="tRNA_SAD"/>
</dbReference>
<feature type="domain" description="TGS" evidence="18">
    <location>
        <begin position="1"/>
        <end position="61"/>
    </location>
</feature>
<gene>
    <name evidence="19" type="ORF">H2204_010526</name>
</gene>
<comment type="caution">
    <text evidence="19">The sequence shown here is derived from an EMBL/GenBank/DDBJ whole genome shotgun (WGS) entry which is preliminary data.</text>
</comment>
<dbReference type="SUPFAM" id="SSF55186">
    <property type="entry name" value="ThrRS/AlaRS common domain"/>
    <property type="match status" value="1"/>
</dbReference>
<dbReference type="EMBL" id="JAPDRN010000089">
    <property type="protein sequence ID" value="KAJ9625282.1"/>
    <property type="molecule type" value="Genomic_DNA"/>
</dbReference>
<dbReference type="NCBIfam" id="TIGR00418">
    <property type="entry name" value="thrS"/>
    <property type="match status" value="1"/>
</dbReference>
<dbReference type="PRINTS" id="PR01047">
    <property type="entry name" value="TRNASYNTHTHR"/>
</dbReference>
<keyword evidence="7" id="KW-0436">Ligase</keyword>
<dbReference type="Gene3D" id="3.10.20.30">
    <property type="match status" value="1"/>
</dbReference>
<keyword evidence="13" id="KW-0648">Protein biosynthesis</keyword>
<sequence length="806" mass="91580">MITITLPDGSRREFELPVSVMDVAQSIGAGLAKATIAGSVDGVLVDASDVIDHDASLRIITAKDEEGVEIIRHSSAHLVGHAVKQLYPDVKMVIGPVIAEGFYYDIYSERPFTPEDMAAIEKRMGELIAQDYDVIKKVTPRAEVIEIFKARGEDYKLRLIEDMSPEIQAMGMYYHQEYVDMCRGPHVPNTRFLKAFKLTRISGAYWRGDAQNEQLQRVYGTAWADKKQLDAYIKRIEEAEMRDHRRIGKQQDLFHLQEEAPGLVFWHPKGWALWQVVEQYMRKVYRSTGYGEVRCPQILDVSLWQKSGHWDNYQDAMFFTESEKRTYALKPMNCPGHVQVFNQGLHSYRDLPIRYGEFGACHRNEPSGALHGILRVRGFTQDDGHVFCTEDQVEAEVTAFHQQALAVYQHFGFEEIQVKIALRPESRLGDDATWDKAEGALRSALSSCGVEWQELPGEGAFYGPKIEYHLKDAIGRTWQLGTMQVDFMMPGRLGAEYVDENSQKKHPVMLHRAIVGSMERFLGILIEHHAGQFPAWLAPTQVVVANITDAQAEYVSAVTKSLADQGFRVSADLRNEKIGYKIREHTLQRVPYLLVIGDREKENGAVAVRTRSGEDLGSMSLQAFTERLQAEGATPDNKQNRKNQEIRVPRVRVIGSDGEMIGVLTRDEALSMAEDEGLDLVEIQPQADPPVCKIMDFGKFKFEAQKKASEAKKKTKQVEIKEVKFRPVTDEGDYQIKLRKMRGFLEEGDKIKVNIRFRGREMSHQELGREMASRIEGDLGEDIVIESRPRLEGRQMVMMIAPKKKT</sequence>
<dbReference type="CDD" id="cd00860">
    <property type="entry name" value="ThrRS_anticodon"/>
    <property type="match status" value="1"/>
</dbReference>
<dbReference type="FunFam" id="3.10.20.80:FF:000001">
    <property type="entry name" value="Translation initiation factor IF-3"/>
    <property type="match status" value="1"/>
</dbReference>
<evidence type="ECO:0000256" key="3">
    <source>
        <dbReference type="ARBA" id="ARBA00013163"/>
    </source>
</evidence>
<proteinExistence type="inferred from homology"/>
<dbReference type="Gene3D" id="3.30.110.10">
    <property type="entry name" value="Translation initiation factor 3 (IF-3), C-terminal domain"/>
    <property type="match status" value="1"/>
</dbReference>
<dbReference type="SUPFAM" id="SSF52954">
    <property type="entry name" value="Class II aaRS ABD-related"/>
    <property type="match status" value="1"/>
</dbReference>
<feature type="domain" description="Aminoacyl-transfer RNA synthetases class-II family profile" evidence="17">
    <location>
        <begin position="243"/>
        <end position="534"/>
    </location>
</feature>
<dbReference type="Gene3D" id="3.30.54.20">
    <property type="match status" value="1"/>
</dbReference>
<dbReference type="InterPro" id="IPR002320">
    <property type="entry name" value="Thr-tRNA-ligase_IIa"/>
</dbReference>
<dbReference type="PANTHER" id="PTHR11451">
    <property type="entry name" value="THREONINE-TRNA LIGASE"/>
    <property type="match status" value="1"/>
</dbReference>
<dbReference type="FunFam" id="3.30.110.10:FF:000001">
    <property type="entry name" value="Translation initiation factor IF-3"/>
    <property type="match status" value="1"/>
</dbReference>
<evidence type="ECO:0000256" key="6">
    <source>
        <dbReference type="ARBA" id="ARBA00022555"/>
    </source>
</evidence>
<evidence type="ECO:0000256" key="9">
    <source>
        <dbReference type="ARBA" id="ARBA00022741"/>
    </source>
</evidence>
<dbReference type="PROSITE" id="PS50862">
    <property type="entry name" value="AA_TRNA_LIGASE_II"/>
    <property type="match status" value="1"/>
</dbReference>
<dbReference type="Pfam" id="PF02824">
    <property type="entry name" value="TGS"/>
    <property type="match status" value="1"/>
</dbReference>
<dbReference type="Pfam" id="PF00587">
    <property type="entry name" value="tRNA-synt_2b"/>
    <property type="match status" value="1"/>
</dbReference>
<dbReference type="InterPro" id="IPR012676">
    <property type="entry name" value="TGS-like"/>
</dbReference>
<dbReference type="SUPFAM" id="SSF55681">
    <property type="entry name" value="Class II aaRS and biotin synthetases"/>
    <property type="match status" value="1"/>
</dbReference>
<comment type="similarity">
    <text evidence="1">Belongs to the IF-3 family.</text>
</comment>
<dbReference type="Pfam" id="PF07973">
    <property type="entry name" value="tRNA_SAD"/>
    <property type="match status" value="1"/>
</dbReference>
<dbReference type="Gene3D" id="3.30.980.10">
    <property type="entry name" value="Threonyl-trna Synthetase, Chain A, domain 2"/>
    <property type="match status" value="1"/>
</dbReference>
<dbReference type="Pfam" id="PF05198">
    <property type="entry name" value="IF3_N"/>
    <property type="match status" value="1"/>
</dbReference>
<dbReference type="GO" id="GO:0005524">
    <property type="term" value="F:ATP binding"/>
    <property type="evidence" value="ECO:0007669"/>
    <property type="project" value="UniProtKB-KW"/>
</dbReference>
<evidence type="ECO:0000256" key="4">
    <source>
        <dbReference type="ARBA" id="ARBA00022490"/>
    </source>
</evidence>
<dbReference type="InterPro" id="IPR036621">
    <property type="entry name" value="Anticodon-bd_dom_sf"/>
</dbReference>
<evidence type="ECO:0000256" key="12">
    <source>
        <dbReference type="ARBA" id="ARBA00022884"/>
    </source>
</evidence>
<dbReference type="HAMAP" id="MF_00184">
    <property type="entry name" value="Thr_tRNA_synth"/>
    <property type="match status" value="1"/>
</dbReference>
<evidence type="ECO:0000256" key="10">
    <source>
        <dbReference type="ARBA" id="ARBA00022833"/>
    </source>
</evidence>
<dbReference type="InterPro" id="IPR004095">
    <property type="entry name" value="TGS"/>
</dbReference>
<keyword evidence="6" id="KW-0820">tRNA-binding</keyword>
<name>A0AA38XW29_9EURO</name>
<keyword evidence="14" id="KW-0030">Aminoacyl-tRNA synthetase</keyword>
<evidence type="ECO:0000256" key="2">
    <source>
        <dbReference type="ARBA" id="ARBA00008226"/>
    </source>
</evidence>
<evidence type="ECO:0000256" key="15">
    <source>
        <dbReference type="ARBA" id="ARBA00031900"/>
    </source>
</evidence>
<dbReference type="InterPro" id="IPR012675">
    <property type="entry name" value="Beta-grasp_dom_sf"/>
</dbReference>
<evidence type="ECO:0000256" key="11">
    <source>
        <dbReference type="ARBA" id="ARBA00022840"/>
    </source>
</evidence>
<dbReference type="CDD" id="cd01667">
    <property type="entry name" value="TGS_ThrRS"/>
    <property type="match status" value="1"/>
</dbReference>
<dbReference type="InterPro" id="IPR036788">
    <property type="entry name" value="T_IF-3_C_sf"/>
</dbReference>
<keyword evidence="11" id="KW-0067">ATP-binding</keyword>
<dbReference type="Gene3D" id="3.10.20.80">
    <property type="entry name" value="Translation initiation factor 3 (IF-3), N-terminal domain"/>
    <property type="match status" value="1"/>
</dbReference>
<dbReference type="InterPro" id="IPR033728">
    <property type="entry name" value="ThrRS_core"/>
</dbReference>
<dbReference type="FunFam" id="3.30.980.10:FF:000005">
    <property type="entry name" value="Threonyl-tRNA synthetase, mitochondrial"/>
    <property type="match status" value="1"/>
</dbReference>
<dbReference type="PANTHER" id="PTHR11451:SF44">
    <property type="entry name" value="THREONINE--TRNA LIGASE, CHLOROPLASTIC_MITOCHONDRIAL 2"/>
    <property type="match status" value="1"/>
</dbReference>
<evidence type="ECO:0000256" key="5">
    <source>
        <dbReference type="ARBA" id="ARBA00022540"/>
    </source>
</evidence>
<dbReference type="SUPFAM" id="SSF55200">
    <property type="entry name" value="Translation initiation factor IF3, C-terminal domain"/>
    <property type="match status" value="1"/>
</dbReference>
<keyword evidence="8" id="KW-0479">Metal-binding</keyword>
<dbReference type="InterPro" id="IPR045864">
    <property type="entry name" value="aa-tRNA-synth_II/BPL/LPL"/>
</dbReference>
<accession>A0AA38XW29</accession>
<dbReference type="InterPro" id="IPR018163">
    <property type="entry name" value="Thr/Ala-tRNA-synth_IIc_edit"/>
</dbReference>
<evidence type="ECO:0000259" key="17">
    <source>
        <dbReference type="PROSITE" id="PS50862"/>
    </source>
</evidence>
<dbReference type="GO" id="GO:0046872">
    <property type="term" value="F:metal ion binding"/>
    <property type="evidence" value="ECO:0007669"/>
    <property type="project" value="UniProtKB-KW"/>
</dbReference>
<dbReference type="InterPro" id="IPR036787">
    <property type="entry name" value="T_IF-3_N_sf"/>
</dbReference>
<organism evidence="19">
    <name type="scientific">Knufia peltigerae</name>
    <dbReference type="NCBI Taxonomy" id="1002370"/>
    <lineage>
        <taxon>Eukaryota</taxon>
        <taxon>Fungi</taxon>
        <taxon>Dikarya</taxon>
        <taxon>Ascomycota</taxon>
        <taxon>Pezizomycotina</taxon>
        <taxon>Eurotiomycetes</taxon>
        <taxon>Chaetothyriomycetidae</taxon>
        <taxon>Chaetothyriales</taxon>
        <taxon>Trichomeriaceae</taxon>
        <taxon>Knufia</taxon>
    </lineage>
</organism>
<dbReference type="FunFam" id="3.30.930.10:FF:000002">
    <property type="entry name" value="Threonine--tRNA ligase"/>
    <property type="match status" value="1"/>
</dbReference>
<dbReference type="InterPro" id="IPR019814">
    <property type="entry name" value="Translation_initiation_fac_3_N"/>
</dbReference>
<reference evidence="19" key="1">
    <citation type="submission" date="2022-10" db="EMBL/GenBank/DDBJ databases">
        <title>Culturing micro-colonial fungi from biological soil crusts in the Mojave desert and describing Neophaeococcomyces mojavensis, and introducing the new genera and species Taxawa tesnikishii.</title>
        <authorList>
            <person name="Kurbessoian T."/>
            <person name="Stajich J.E."/>
        </authorList>
    </citation>
    <scope>NUCLEOTIDE SEQUENCE</scope>
    <source>
        <strain evidence="19">TK_35</strain>
    </source>
</reference>
<keyword evidence="9" id="KW-0547">Nucleotide-binding</keyword>
<evidence type="ECO:0000313" key="19">
    <source>
        <dbReference type="EMBL" id="KAJ9625282.1"/>
    </source>
</evidence>
<evidence type="ECO:0000259" key="18">
    <source>
        <dbReference type="PROSITE" id="PS51880"/>
    </source>
</evidence>
<dbReference type="FunFam" id="3.10.20.30:FF:000005">
    <property type="entry name" value="Threonine--tRNA ligase"/>
    <property type="match status" value="1"/>
</dbReference>
<dbReference type="EC" id="6.1.1.3" evidence="3"/>
<dbReference type="FunFam" id="3.40.50.800:FF:000001">
    <property type="entry name" value="Threonine--tRNA ligase"/>
    <property type="match status" value="1"/>
</dbReference>
<dbReference type="InterPro" id="IPR019815">
    <property type="entry name" value="Translation_initiation_fac_3_C"/>
</dbReference>
<dbReference type="FunFam" id="3.30.54.20:FF:000002">
    <property type="entry name" value="Threonine--tRNA ligase"/>
    <property type="match status" value="1"/>
</dbReference>
<evidence type="ECO:0000256" key="13">
    <source>
        <dbReference type="ARBA" id="ARBA00022917"/>
    </source>
</evidence>
<dbReference type="CDD" id="cd00771">
    <property type="entry name" value="ThrRS_core"/>
    <property type="match status" value="1"/>
</dbReference>
<dbReference type="SUPFAM" id="SSF81271">
    <property type="entry name" value="TGS-like"/>
    <property type="match status" value="1"/>
</dbReference>
<keyword evidence="10" id="KW-0862">Zinc</keyword>
<dbReference type="NCBIfam" id="TIGR00168">
    <property type="entry name" value="infC"/>
    <property type="match status" value="1"/>
</dbReference>
<dbReference type="GO" id="GO:0004829">
    <property type="term" value="F:threonine-tRNA ligase activity"/>
    <property type="evidence" value="ECO:0007669"/>
    <property type="project" value="UniProtKB-EC"/>
</dbReference>
<evidence type="ECO:0000256" key="16">
    <source>
        <dbReference type="ARBA" id="ARBA00049515"/>
    </source>
</evidence>
<dbReference type="GO" id="GO:0003743">
    <property type="term" value="F:translation initiation factor activity"/>
    <property type="evidence" value="ECO:0007669"/>
    <property type="project" value="UniProtKB-KW"/>
</dbReference>
<dbReference type="GO" id="GO:0000049">
    <property type="term" value="F:tRNA binding"/>
    <property type="evidence" value="ECO:0007669"/>
    <property type="project" value="UniProtKB-KW"/>
</dbReference>
<dbReference type="GO" id="GO:0006435">
    <property type="term" value="P:threonyl-tRNA aminoacylation"/>
    <property type="evidence" value="ECO:0007669"/>
    <property type="project" value="InterPro"/>
</dbReference>
<dbReference type="InterPro" id="IPR004154">
    <property type="entry name" value="Anticodon-bd"/>
</dbReference>
<protein>
    <recommendedName>
        <fullName evidence="3">threonine--tRNA ligase</fullName>
        <ecNumber evidence="3">6.1.1.3</ecNumber>
    </recommendedName>
    <alternativeName>
        <fullName evidence="15">Threonyl-tRNA synthetase</fullName>
    </alternativeName>
</protein>
<dbReference type="Pfam" id="PF03129">
    <property type="entry name" value="HGTP_anticodon"/>
    <property type="match status" value="1"/>
</dbReference>
<keyword evidence="12" id="KW-0694">RNA-binding</keyword>
<keyword evidence="4" id="KW-0963">Cytoplasm</keyword>
<keyword evidence="5" id="KW-0396">Initiation factor</keyword>
<dbReference type="HAMAP" id="MF_00080">
    <property type="entry name" value="IF_3"/>
    <property type="match status" value="1"/>
</dbReference>
<comment type="similarity">
    <text evidence="2">Belongs to the class-II aminoacyl-tRNA synthetase family.</text>
</comment>
<dbReference type="InterPro" id="IPR019813">
    <property type="entry name" value="Translation_initiation_fac3_CS"/>
</dbReference>
<dbReference type="SMART" id="SM00863">
    <property type="entry name" value="tRNA_SAD"/>
    <property type="match status" value="1"/>
</dbReference>
<dbReference type="PROSITE" id="PS51880">
    <property type="entry name" value="TGS"/>
    <property type="match status" value="1"/>
</dbReference>
<evidence type="ECO:0000256" key="14">
    <source>
        <dbReference type="ARBA" id="ARBA00023146"/>
    </source>
</evidence>
<evidence type="ECO:0000256" key="8">
    <source>
        <dbReference type="ARBA" id="ARBA00022723"/>
    </source>
</evidence>
<dbReference type="Gene3D" id="3.40.50.800">
    <property type="entry name" value="Anticodon-binding domain"/>
    <property type="match status" value="1"/>
</dbReference>
<dbReference type="Gene3D" id="3.30.930.10">
    <property type="entry name" value="Bira Bifunctional Protein, Domain 2"/>
    <property type="match status" value="1"/>
</dbReference>
<dbReference type="AlphaFoldDB" id="A0AA38XW29"/>
<evidence type="ECO:0000256" key="7">
    <source>
        <dbReference type="ARBA" id="ARBA00022598"/>
    </source>
</evidence>
<dbReference type="InterPro" id="IPR001288">
    <property type="entry name" value="Translation_initiation_fac_3"/>
</dbReference>
<dbReference type="SUPFAM" id="SSF54364">
    <property type="entry name" value="Translation initiation factor IF3, N-terminal domain"/>
    <property type="match status" value="1"/>
</dbReference>
<dbReference type="InterPro" id="IPR006195">
    <property type="entry name" value="aa-tRNA-synth_II"/>
</dbReference>
<dbReference type="Pfam" id="PF00707">
    <property type="entry name" value="IF3_C"/>
    <property type="match status" value="1"/>
</dbReference>
<evidence type="ECO:0000256" key="1">
    <source>
        <dbReference type="ARBA" id="ARBA00005439"/>
    </source>
</evidence>
<dbReference type="InterPro" id="IPR047246">
    <property type="entry name" value="ThrRS_anticodon"/>
</dbReference>
<dbReference type="GO" id="GO:0005829">
    <property type="term" value="C:cytosol"/>
    <property type="evidence" value="ECO:0007669"/>
    <property type="project" value="TreeGrafter"/>
</dbReference>
<dbReference type="InterPro" id="IPR002314">
    <property type="entry name" value="aa-tRNA-synt_IIb"/>
</dbReference>
<dbReference type="PROSITE" id="PS00938">
    <property type="entry name" value="IF3"/>
    <property type="match status" value="1"/>
</dbReference>
<comment type="catalytic activity">
    <reaction evidence="16">
        <text>tRNA(Thr) + L-threonine + ATP = L-threonyl-tRNA(Thr) + AMP + diphosphate + H(+)</text>
        <dbReference type="Rhea" id="RHEA:24624"/>
        <dbReference type="Rhea" id="RHEA-COMP:9670"/>
        <dbReference type="Rhea" id="RHEA-COMP:9704"/>
        <dbReference type="ChEBI" id="CHEBI:15378"/>
        <dbReference type="ChEBI" id="CHEBI:30616"/>
        <dbReference type="ChEBI" id="CHEBI:33019"/>
        <dbReference type="ChEBI" id="CHEBI:57926"/>
        <dbReference type="ChEBI" id="CHEBI:78442"/>
        <dbReference type="ChEBI" id="CHEBI:78534"/>
        <dbReference type="ChEBI" id="CHEBI:456215"/>
        <dbReference type="EC" id="6.1.1.3"/>
    </reaction>
</comment>